<feature type="region of interest" description="Disordered" evidence="1">
    <location>
        <begin position="40"/>
        <end position="60"/>
    </location>
</feature>
<gene>
    <name evidence="3" type="ORF">EVAR_82290_1</name>
</gene>
<proteinExistence type="predicted"/>
<evidence type="ECO:0000256" key="1">
    <source>
        <dbReference type="SAM" id="MobiDB-lite"/>
    </source>
</evidence>
<evidence type="ECO:0000313" key="4">
    <source>
        <dbReference type="Proteomes" id="UP000299102"/>
    </source>
</evidence>
<evidence type="ECO:0000313" key="3">
    <source>
        <dbReference type="EMBL" id="GBP43858.1"/>
    </source>
</evidence>
<sequence>MARTHRLAATIAFTGTLGTTMASSDDSMTTNRLRFNATRRRGRCGRAQTPARGSLMSDPEKFADIEEQLGWKRENASAPTTGK</sequence>
<protein>
    <submittedName>
        <fullName evidence="3">Uncharacterized protein</fullName>
    </submittedName>
</protein>
<feature type="chain" id="PRO_5020040905" evidence="2">
    <location>
        <begin position="23"/>
        <end position="83"/>
    </location>
</feature>
<accession>A0A4C1VXV4</accession>
<reference evidence="3 4" key="1">
    <citation type="journal article" date="2019" name="Commun. Biol.">
        <title>The bagworm genome reveals a unique fibroin gene that provides high tensile strength.</title>
        <authorList>
            <person name="Kono N."/>
            <person name="Nakamura H."/>
            <person name="Ohtoshi R."/>
            <person name="Tomita M."/>
            <person name="Numata K."/>
            <person name="Arakawa K."/>
        </authorList>
    </citation>
    <scope>NUCLEOTIDE SEQUENCE [LARGE SCALE GENOMIC DNA]</scope>
</reference>
<name>A0A4C1VXV4_EUMVA</name>
<organism evidence="3 4">
    <name type="scientific">Eumeta variegata</name>
    <name type="common">Bagworm moth</name>
    <name type="synonym">Eumeta japonica</name>
    <dbReference type="NCBI Taxonomy" id="151549"/>
    <lineage>
        <taxon>Eukaryota</taxon>
        <taxon>Metazoa</taxon>
        <taxon>Ecdysozoa</taxon>
        <taxon>Arthropoda</taxon>
        <taxon>Hexapoda</taxon>
        <taxon>Insecta</taxon>
        <taxon>Pterygota</taxon>
        <taxon>Neoptera</taxon>
        <taxon>Endopterygota</taxon>
        <taxon>Lepidoptera</taxon>
        <taxon>Glossata</taxon>
        <taxon>Ditrysia</taxon>
        <taxon>Tineoidea</taxon>
        <taxon>Psychidae</taxon>
        <taxon>Oiketicinae</taxon>
        <taxon>Eumeta</taxon>
    </lineage>
</organism>
<dbReference type="EMBL" id="BGZK01000443">
    <property type="protein sequence ID" value="GBP43858.1"/>
    <property type="molecule type" value="Genomic_DNA"/>
</dbReference>
<dbReference type="Proteomes" id="UP000299102">
    <property type="component" value="Unassembled WGS sequence"/>
</dbReference>
<keyword evidence="2" id="KW-0732">Signal</keyword>
<dbReference type="AlphaFoldDB" id="A0A4C1VXV4"/>
<keyword evidence="4" id="KW-1185">Reference proteome</keyword>
<evidence type="ECO:0000256" key="2">
    <source>
        <dbReference type="SAM" id="SignalP"/>
    </source>
</evidence>
<comment type="caution">
    <text evidence="3">The sequence shown here is derived from an EMBL/GenBank/DDBJ whole genome shotgun (WGS) entry which is preliminary data.</text>
</comment>
<feature type="signal peptide" evidence="2">
    <location>
        <begin position="1"/>
        <end position="22"/>
    </location>
</feature>